<dbReference type="KEGG" id="rru:Rru_A2661"/>
<dbReference type="InterPro" id="IPR000160">
    <property type="entry name" value="GGDEF_dom"/>
</dbReference>
<dbReference type="PANTHER" id="PTHR45138:SF9">
    <property type="entry name" value="DIGUANYLATE CYCLASE DGCM-RELATED"/>
    <property type="match status" value="1"/>
</dbReference>
<dbReference type="GO" id="GO:1902201">
    <property type="term" value="P:negative regulation of bacterial-type flagellum-dependent cell motility"/>
    <property type="evidence" value="ECO:0007669"/>
    <property type="project" value="TreeGrafter"/>
</dbReference>
<evidence type="ECO:0000259" key="4">
    <source>
        <dbReference type="PROSITE" id="PS50885"/>
    </source>
</evidence>
<dbReference type="Gene3D" id="3.30.70.270">
    <property type="match status" value="1"/>
</dbReference>
<dbReference type="STRING" id="269796.Rru_A2661"/>
<dbReference type="PATRIC" id="fig|269796.9.peg.2768"/>
<dbReference type="PROSITE" id="PS50887">
    <property type="entry name" value="GGDEF"/>
    <property type="match status" value="1"/>
</dbReference>
<dbReference type="SUPFAM" id="SSF55073">
    <property type="entry name" value="Nucleotide cyclase"/>
    <property type="match status" value="1"/>
</dbReference>
<dbReference type="SMART" id="SM00267">
    <property type="entry name" value="GGDEF"/>
    <property type="match status" value="1"/>
</dbReference>
<dbReference type="EC" id="2.7.7.65" evidence="1"/>
<dbReference type="InterPro" id="IPR050469">
    <property type="entry name" value="Diguanylate_Cyclase"/>
</dbReference>
<keyword evidence="7" id="KW-1185">Reference proteome</keyword>
<dbReference type="GO" id="GO:0052621">
    <property type="term" value="F:diguanylate cyclase activity"/>
    <property type="evidence" value="ECO:0007669"/>
    <property type="project" value="UniProtKB-EC"/>
</dbReference>
<dbReference type="GO" id="GO:0005886">
    <property type="term" value="C:plasma membrane"/>
    <property type="evidence" value="ECO:0007669"/>
    <property type="project" value="TreeGrafter"/>
</dbReference>
<evidence type="ECO:0000256" key="3">
    <source>
        <dbReference type="SAM" id="Phobius"/>
    </source>
</evidence>
<evidence type="ECO:0000313" key="6">
    <source>
        <dbReference type="EMBL" id="ABC23458.1"/>
    </source>
</evidence>
<evidence type="ECO:0000259" key="5">
    <source>
        <dbReference type="PROSITE" id="PS50887"/>
    </source>
</evidence>
<proteinExistence type="predicted"/>
<dbReference type="PANTHER" id="PTHR45138">
    <property type="entry name" value="REGULATORY COMPONENTS OF SENSORY TRANSDUCTION SYSTEM"/>
    <property type="match status" value="1"/>
</dbReference>
<organism evidence="6 7">
    <name type="scientific">Rhodospirillum rubrum (strain ATCC 11170 / ATH 1.1.1 / DSM 467 / LMG 4362 / NCIMB 8255 / S1)</name>
    <dbReference type="NCBI Taxonomy" id="269796"/>
    <lineage>
        <taxon>Bacteria</taxon>
        <taxon>Pseudomonadati</taxon>
        <taxon>Pseudomonadota</taxon>
        <taxon>Alphaproteobacteria</taxon>
        <taxon>Rhodospirillales</taxon>
        <taxon>Rhodospirillaceae</taxon>
        <taxon>Rhodospirillum</taxon>
    </lineage>
</organism>
<accession>Q2RQY7</accession>
<dbReference type="HOGENOM" id="CLU_430715_0_0_5"/>
<name>Q2RQY7_RHORT</name>
<dbReference type="PhylomeDB" id="Q2RQY7"/>
<keyword evidence="3" id="KW-0812">Transmembrane</keyword>
<dbReference type="NCBIfam" id="TIGR00254">
    <property type="entry name" value="GGDEF"/>
    <property type="match status" value="1"/>
</dbReference>
<dbReference type="eggNOG" id="COG0840">
    <property type="taxonomic scope" value="Bacteria"/>
</dbReference>
<feature type="domain" description="GGDEF" evidence="5">
    <location>
        <begin position="507"/>
        <end position="641"/>
    </location>
</feature>
<dbReference type="EnsemblBacteria" id="ABC23458">
    <property type="protein sequence ID" value="ABC23458"/>
    <property type="gene ID" value="Rru_A2661"/>
</dbReference>
<sequence>MGAEGASLDDADTPSMAAQAAARLSVLGLLIVGLVSLVGYFFVFDWDKTQALERLSDFLVQRRALENTLFDEAQRNGERFHALFLDDYHGAPPLDEAEFGRYFQQDGTDGPWRTRPEFYHGLRDREGGLIAGVSGFIAAGRGAVAPDHARRLVVSMRLLGRLGPAWSGAFANSTISTPENGSLLYWPGVPWGLEAAADLRPAEGSVIASTLVEHNPQRRPVWTALYHDLTADAWTVTYQRPIDEDGRHLVTFGHDLLLNAMLNRLASDHPPGASSFLLGADGSLIAHAGSEERMAHIGTQIDLETLGDPALLRRYRLLVAAVGQRGGDGVWMVEDREDHAWLAATELSGPGWWYVISYPKEVIADRARRAANQVVIGGVVLSFLLVAMVQLVMRRRVARPLAQLARAAGAVGTGQTALVASGGLDLPIGERNEIGVLARAFREMAMRVRDHEVILEREIANRTGALEEANRRLHSLSETDGLTGLFNRRALDRDLAGHCALARGGGGAVALIMVDIDYFKAYNDAEGHLAGDDALRKVAQRLLSILRPGDTIYRYGGEEMAVLIGGAGADGAVGVARRIVDEVAALAIPHPASPFGVITLSAGLAVLRGEATLPKTLISRADEQLYAAKRGGRNVLVVAPTDPA</sequence>
<reference evidence="6 7" key="1">
    <citation type="journal article" date="2011" name="Stand. Genomic Sci.">
        <title>Complete genome sequence of Rhodospirillum rubrum type strain (S1).</title>
        <authorList>
            <person name="Munk A.C."/>
            <person name="Copeland A."/>
            <person name="Lucas S."/>
            <person name="Lapidus A."/>
            <person name="Del Rio T.G."/>
            <person name="Barry K."/>
            <person name="Detter J.C."/>
            <person name="Hammon N."/>
            <person name="Israni S."/>
            <person name="Pitluck S."/>
            <person name="Brettin T."/>
            <person name="Bruce D."/>
            <person name="Han C."/>
            <person name="Tapia R."/>
            <person name="Gilna P."/>
            <person name="Schmutz J."/>
            <person name="Larimer F."/>
            <person name="Land M."/>
            <person name="Kyrpides N.C."/>
            <person name="Mavromatis K."/>
            <person name="Richardson P."/>
            <person name="Rohde M."/>
            <person name="Goker M."/>
            <person name="Klenk H.P."/>
            <person name="Zhang Y."/>
            <person name="Roberts G.P."/>
            <person name="Reslewic S."/>
            <person name="Schwartz D.C."/>
        </authorList>
    </citation>
    <scope>NUCLEOTIDE SEQUENCE [LARGE SCALE GENOMIC DNA]</scope>
    <source>
        <strain evidence="7">ATCC 11170 / ATH 1.1.1 / DSM 467 / LMG 4362 / NCIMB 8255 / S1</strain>
    </source>
</reference>
<dbReference type="EMBL" id="CP000230">
    <property type="protein sequence ID" value="ABC23458.1"/>
    <property type="molecule type" value="Genomic_DNA"/>
</dbReference>
<dbReference type="eggNOG" id="COG3706">
    <property type="taxonomic scope" value="Bacteria"/>
</dbReference>
<dbReference type="Proteomes" id="UP000001929">
    <property type="component" value="Chromosome"/>
</dbReference>
<evidence type="ECO:0000313" key="7">
    <source>
        <dbReference type="Proteomes" id="UP000001929"/>
    </source>
</evidence>
<dbReference type="CDD" id="cd06225">
    <property type="entry name" value="HAMP"/>
    <property type="match status" value="1"/>
</dbReference>
<dbReference type="InterPro" id="IPR043128">
    <property type="entry name" value="Rev_trsase/Diguanyl_cyclase"/>
</dbReference>
<comment type="catalytic activity">
    <reaction evidence="2">
        <text>2 GTP = 3',3'-c-di-GMP + 2 diphosphate</text>
        <dbReference type="Rhea" id="RHEA:24898"/>
        <dbReference type="ChEBI" id="CHEBI:33019"/>
        <dbReference type="ChEBI" id="CHEBI:37565"/>
        <dbReference type="ChEBI" id="CHEBI:58805"/>
        <dbReference type="EC" id="2.7.7.65"/>
    </reaction>
</comment>
<dbReference type="FunFam" id="3.30.70.270:FF:000001">
    <property type="entry name" value="Diguanylate cyclase domain protein"/>
    <property type="match status" value="1"/>
</dbReference>
<dbReference type="Gene3D" id="6.10.340.10">
    <property type="match status" value="1"/>
</dbReference>
<keyword evidence="3" id="KW-0472">Membrane</keyword>
<dbReference type="CDD" id="cd01949">
    <property type="entry name" value="GGDEF"/>
    <property type="match status" value="1"/>
</dbReference>
<evidence type="ECO:0000256" key="2">
    <source>
        <dbReference type="ARBA" id="ARBA00034247"/>
    </source>
</evidence>
<dbReference type="RefSeq" id="WP_011390411.1">
    <property type="nucleotide sequence ID" value="NC_007643.1"/>
</dbReference>
<dbReference type="GO" id="GO:0043709">
    <property type="term" value="P:cell adhesion involved in single-species biofilm formation"/>
    <property type="evidence" value="ECO:0007669"/>
    <property type="project" value="TreeGrafter"/>
</dbReference>
<dbReference type="SMART" id="SM00304">
    <property type="entry name" value="HAMP"/>
    <property type="match status" value="1"/>
</dbReference>
<evidence type="ECO:0000256" key="1">
    <source>
        <dbReference type="ARBA" id="ARBA00012528"/>
    </source>
</evidence>
<gene>
    <name evidence="6" type="ordered locus">Rru_A2661</name>
</gene>
<dbReference type="InterPro" id="IPR003660">
    <property type="entry name" value="HAMP_dom"/>
</dbReference>
<dbReference type="InterPro" id="IPR029787">
    <property type="entry name" value="Nucleotide_cyclase"/>
</dbReference>
<feature type="transmembrane region" description="Helical" evidence="3">
    <location>
        <begin position="374"/>
        <end position="393"/>
    </location>
</feature>
<keyword evidence="3" id="KW-1133">Transmembrane helix</keyword>
<dbReference type="Pfam" id="PF00990">
    <property type="entry name" value="GGDEF"/>
    <property type="match status" value="1"/>
</dbReference>
<dbReference type="Gene3D" id="3.30.450.20">
    <property type="entry name" value="PAS domain"/>
    <property type="match status" value="2"/>
</dbReference>
<dbReference type="GO" id="GO:0007165">
    <property type="term" value="P:signal transduction"/>
    <property type="evidence" value="ECO:0007669"/>
    <property type="project" value="InterPro"/>
</dbReference>
<feature type="transmembrane region" description="Helical" evidence="3">
    <location>
        <begin position="20"/>
        <end position="44"/>
    </location>
</feature>
<dbReference type="AlphaFoldDB" id="Q2RQY7"/>
<dbReference type="PROSITE" id="PS50885">
    <property type="entry name" value="HAMP"/>
    <property type="match status" value="1"/>
</dbReference>
<dbReference type="Pfam" id="PF00672">
    <property type="entry name" value="HAMP"/>
    <property type="match status" value="1"/>
</dbReference>
<feature type="domain" description="HAMP" evidence="4">
    <location>
        <begin position="395"/>
        <end position="453"/>
    </location>
</feature>
<protein>
    <recommendedName>
        <fullName evidence="1">diguanylate cyclase</fullName>
        <ecNumber evidence="1">2.7.7.65</ecNumber>
    </recommendedName>
</protein>